<keyword evidence="2" id="KW-0378">Hydrolase</keyword>
<evidence type="ECO:0000256" key="5">
    <source>
        <dbReference type="SAM" id="SignalP"/>
    </source>
</evidence>
<dbReference type="GO" id="GO:0000272">
    <property type="term" value="P:polysaccharide catabolic process"/>
    <property type="evidence" value="ECO:0007669"/>
    <property type="project" value="InterPro"/>
</dbReference>
<dbReference type="GO" id="GO:0004553">
    <property type="term" value="F:hydrolase activity, hydrolyzing O-glycosyl compounds"/>
    <property type="evidence" value="ECO:0007669"/>
    <property type="project" value="InterPro"/>
</dbReference>
<keyword evidence="5" id="KW-0732">Signal</keyword>
<dbReference type="Pfam" id="PF00041">
    <property type="entry name" value="fn3"/>
    <property type="match status" value="5"/>
</dbReference>
<dbReference type="Gene3D" id="2.60.120.430">
    <property type="entry name" value="Galactose-binding lectin"/>
    <property type="match status" value="1"/>
</dbReference>
<dbReference type="Gene3D" id="2.60.40.10">
    <property type="entry name" value="Immunoglobulins"/>
    <property type="match status" value="5"/>
</dbReference>
<dbReference type="PROSITE" id="PS50231">
    <property type="entry name" value="RICIN_B_LECTIN"/>
    <property type="match status" value="1"/>
</dbReference>
<feature type="domain" description="Fibronectin type-III" evidence="7">
    <location>
        <begin position="872"/>
        <end position="959"/>
    </location>
</feature>
<dbReference type="PROSITE" id="PS50853">
    <property type="entry name" value="FN3"/>
    <property type="match status" value="5"/>
</dbReference>
<dbReference type="SUPFAM" id="SSF49265">
    <property type="entry name" value="Fibronectin type III"/>
    <property type="match status" value="3"/>
</dbReference>
<dbReference type="InterPro" id="IPR002126">
    <property type="entry name" value="Cadherin-like_dom"/>
</dbReference>
<accession>A0A1M7HVB0</accession>
<keyword evidence="1" id="KW-0677">Repeat</keyword>
<reference evidence="8 9" key="1">
    <citation type="submission" date="2016-11" db="EMBL/GenBank/DDBJ databases">
        <authorList>
            <person name="Jaros S."/>
            <person name="Januszkiewicz K."/>
            <person name="Wedrychowicz H."/>
        </authorList>
    </citation>
    <scope>NUCLEOTIDE SEQUENCE [LARGE SCALE GENOMIC DNA]</scope>
    <source>
        <strain evidence="8 9">DSM 15930</strain>
    </source>
</reference>
<dbReference type="InterPro" id="IPR050991">
    <property type="entry name" value="ECM_Regulatory_Proteins"/>
</dbReference>
<feature type="signal peptide" evidence="5">
    <location>
        <begin position="1"/>
        <end position="25"/>
    </location>
</feature>
<dbReference type="CDD" id="cd00063">
    <property type="entry name" value="FN3"/>
    <property type="match status" value="5"/>
</dbReference>
<dbReference type="OrthoDB" id="220114at2"/>
<keyword evidence="3" id="KW-0326">Glycosidase</keyword>
<dbReference type="Proteomes" id="UP000184038">
    <property type="component" value="Unassembled WGS sequence"/>
</dbReference>
<feature type="domain" description="Fibronectin type-III" evidence="7">
    <location>
        <begin position="290"/>
        <end position="374"/>
    </location>
</feature>
<protein>
    <submittedName>
        <fullName evidence="8">Fibronectin type III domain-containing protein</fullName>
    </submittedName>
</protein>
<organism evidence="8 9">
    <name type="scientific">Anaerosporobacter mobilis DSM 15930</name>
    <dbReference type="NCBI Taxonomy" id="1120996"/>
    <lineage>
        <taxon>Bacteria</taxon>
        <taxon>Bacillati</taxon>
        <taxon>Bacillota</taxon>
        <taxon>Clostridia</taxon>
        <taxon>Lachnospirales</taxon>
        <taxon>Lachnospiraceae</taxon>
        <taxon>Anaerosporobacter</taxon>
    </lineage>
</organism>
<feature type="chain" id="PRO_5012432577" evidence="5">
    <location>
        <begin position="26"/>
        <end position="1299"/>
    </location>
</feature>
<dbReference type="Pfam" id="PF00150">
    <property type="entry name" value="Cellulase"/>
    <property type="match status" value="1"/>
</dbReference>
<feature type="domain" description="Fibronectin type-III" evidence="7">
    <location>
        <begin position="384"/>
        <end position="469"/>
    </location>
</feature>
<dbReference type="GO" id="GO:0007156">
    <property type="term" value="P:homophilic cell adhesion via plasma membrane adhesion molecules"/>
    <property type="evidence" value="ECO:0007669"/>
    <property type="project" value="InterPro"/>
</dbReference>
<name>A0A1M7HVB0_9FIRM</name>
<gene>
    <name evidence="8" type="ORF">SAMN02746066_01574</name>
</gene>
<dbReference type="RefSeq" id="WP_139241720.1">
    <property type="nucleotide sequence ID" value="NZ_FRCP01000008.1"/>
</dbReference>
<dbReference type="Gene3D" id="2.80.10.50">
    <property type="match status" value="3"/>
</dbReference>
<dbReference type="InterPro" id="IPR000772">
    <property type="entry name" value="Ricin_B_lectin"/>
</dbReference>
<evidence type="ECO:0000259" key="7">
    <source>
        <dbReference type="PROSITE" id="PS50853"/>
    </source>
</evidence>
<dbReference type="GO" id="GO:0016020">
    <property type="term" value="C:membrane"/>
    <property type="evidence" value="ECO:0007669"/>
    <property type="project" value="InterPro"/>
</dbReference>
<feature type="compositionally biased region" description="Polar residues" evidence="4">
    <location>
        <begin position="286"/>
        <end position="296"/>
    </location>
</feature>
<feature type="region of interest" description="Disordered" evidence="4">
    <location>
        <begin position="266"/>
        <end position="296"/>
    </location>
</feature>
<dbReference type="Pfam" id="PF14200">
    <property type="entry name" value="RicinB_lectin_2"/>
    <property type="match status" value="2"/>
</dbReference>
<dbReference type="PANTHER" id="PTHR46708">
    <property type="entry name" value="TENASCIN"/>
    <property type="match status" value="1"/>
</dbReference>
<dbReference type="GO" id="GO:0005509">
    <property type="term" value="F:calcium ion binding"/>
    <property type="evidence" value="ECO:0007669"/>
    <property type="project" value="InterPro"/>
</dbReference>
<dbReference type="InterPro" id="IPR036116">
    <property type="entry name" value="FN3_sf"/>
</dbReference>
<feature type="domain" description="Fibronectin type-III" evidence="7">
    <location>
        <begin position="191"/>
        <end position="281"/>
    </location>
</feature>
<dbReference type="SMART" id="SM00458">
    <property type="entry name" value="RICIN"/>
    <property type="match status" value="1"/>
</dbReference>
<evidence type="ECO:0000256" key="2">
    <source>
        <dbReference type="ARBA" id="ARBA00022801"/>
    </source>
</evidence>
<dbReference type="SMART" id="SM00060">
    <property type="entry name" value="FN3"/>
    <property type="match status" value="5"/>
</dbReference>
<dbReference type="SUPFAM" id="SSF50370">
    <property type="entry name" value="Ricin B-like lectins"/>
    <property type="match status" value="1"/>
</dbReference>
<dbReference type="STRING" id="1120996.SAMN02746066_01574"/>
<dbReference type="InterPro" id="IPR003961">
    <property type="entry name" value="FN3_dom"/>
</dbReference>
<dbReference type="InterPro" id="IPR017853">
    <property type="entry name" value="GH"/>
</dbReference>
<evidence type="ECO:0000259" key="6">
    <source>
        <dbReference type="PROSITE" id="PS50268"/>
    </source>
</evidence>
<dbReference type="PANTHER" id="PTHR46708:SF2">
    <property type="entry name" value="FIBRONECTIN TYPE-III DOMAIN-CONTAINING PROTEIN"/>
    <property type="match status" value="1"/>
</dbReference>
<proteinExistence type="predicted"/>
<dbReference type="Gene3D" id="3.20.20.80">
    <property type="entry name" value="Glycosidases"/>
    <property type="match status" value="1"/>
</dbReference>
<evidence type="ECO:0000313" key="8">
    <source>
        <dbReference type="EMBL" id="SHM32027.1"/>
    </source>
</evidence>
<dbReference type="InterPro" id="IPR001547">
    <property type="entry name" value="Glyco_hydro_5"/>
</dbReference>
<dbReference type="EMBL" id="FRCP01000008">
    <property type="protein sequence ID" value="SHM32027.1"/>
    <property type="molecule type" value="Genomic_DNA"/>
</dbReference>
<feature type="compositionally biased region" description="Polar residues" evidence="4">
    <location>
        <begin position="268"/>
        <end position="277"/>
    </location>
</feature>
<keyword evidence="9" id="KW-1185">Reference proteome</keyword>
<dbReference type="PROSITE" id="PS50268">
    <property type="entry name" value="CADHERIN_2"/>
    <property type="match status" value="1"/>
</dbReference>
<evidence type="ECO:0000313" key="9">
    <source>
        <dbReference type="Proteomes" id="UP000184038"/>
    </source>
</evidence>
<evidence type="ECO:0000256" key="4">
    <source>
        <dbReference type="SAM" id="MobiDB-lite"/>
    </source>
</evidence>
<dbReference type="CDD" id="cd00161">
    <property type="entry name" value="beta-trefoil_Ricin-like"/>
    <property type="match status" value="1"/>
</dbReference>
<evidence type="ECO:0000256" key="1">
    <source>
        <dbReference type="ARBA" id="ARBA00022737"/>
    </source>
</evidence>
<feature type="domain" description="Cadherin" evidence="6">
    <location>
        <begin position="773"/>
        <end position="875"/>
    </location>
</feature>
<feature type="domain" description="Fibronectin type-III" evidence="7">
    <location>
        <begin position="782"/>
        <end position="867"/>
    </location>
</feature>
<dbReference type="SUPFAM" id="SSF51445">
    <property type="entry name" value="(Trans)glycosidases"/>
    <property type="match status" value="1"/>
</dbReference>
<dbReference type="InterPro" id="IPR035992">
    <property type="entry name" value="Ricin_B-like_lectins"/>
</dbReference>
<sequence>MRRGMSVLMSTIMVVSLILPVNVKAKVDANSVGVTSTSEIVSNEVYKITAKHSGKALDVEGGYTHDGANVQQWSDNGNMQQQWKVVSTGDGYYKLIATHSGKALEVSGWNTYDGANVQQWTENSGTNQQWQIVSAGDGYYKLISRSSGKALDVVGGYANDGANVQIWSDNGNDQQRWKFTLISSSNEDTDSPSTPNGLSTVSTTKNSITISWNASNDNVGVEGYDIYVGDENNSVGSTTATSYTVTGLEAGKTYTIYVQAKDAAGNKSGKSSVSATTSKDEVVDTQAPTAPTNLKDTSKTANSITLGWTASTDNVGVVGYDIYVGDTYVSTTTATNYTVTGLEAGKTYIIYVQAKDAAGNKSGKNSVSVTTSENEVVDTQAPTAPTNLKDTSKTTNSITLTWTASTDNVGVVGYDIYVGDSLVGTTTNTSYKITDLKADTTYSIHVQAKDAAGNKSNKSSITSTTSKESQQVSEGFYIDGTTLYDANGKPFVMRGINHAYVWYQGDENIAIPAIAKTGANCIRLVLANGQQWTKTSISELQNLIQLCEQNKLVAIVEVHDATGSDSIADLEKVAQYWIEVKNALIGHEKTVILNIANEWGGKWDGENWKNGYASVIPKLRDAGIKNTIMVDSAGWGQYPQSIFDYGKEVAQSDKLKNTMFSIHMYEYAGGTAAVVKSNIDAALNIGYPVCIGEFGIKHTDGDVDEHTIMSYSEEKSVGYLGWSWKGNNESLKYLDMAEDWAGNTLTEQGQAIVNGQYGIKATSKICSVFETEEADDSVAPTVPENLSGKAISYNSVELNWSESTDNVGVKAYNIYQDGQLIDISQSNSYTVKSLKANKEYAFSVSALDAAGNESAKSSTVTVKTLDSNDKEAPTTPTSLSGTAAVTTASLSWNASTDDIGVEGYIVYVDGVKVAISTKTSYIVSGLSQNTEYTFTVTAFDDAGNESVASDVLVLTTGDKSEFPTIDPGLIDDYDDWYVGINGNDEPATGTVAEITTLETGGLNMAFNLQVENYPCFQVDPATTLNWNAYESINIVVTNPNEKEIQLQTIIKDGDWKWVEPGLYTKIPAKTTMMITVPLTSMTSKTANRVIFRVQSGGGGFAGSIQLHAVDFDLEAGAYASTIAEMNRPKTASYYTWNFKDSAFTQNIESGLQGETMYATFSDVTVSKNAGISTETQPGLGTGQDWSSYSSLSCTLTNKGTEPIHVSLVLRTGGGWVWQETGGQTATDETVERIVEPGESVDVIYDFNAPIWKSALTEWVNSDALQTSTDVKGIQFKIYTGSDQESVDGRLEITNFSLNF</sequence>
<evidence type="ECO:0000256" key="3">
    <source>
        <dbReference type="ARBA" id="ARBA00023295"/>
    </source>
</evidence>
<dbReference type="InterPro" id="IPR013783">
    <property type="entry name" value="Ig-like_fold"/>
</dbReference>